<dbReference type="PROSITE" id="PS00653">
    <property type="entry name" value="GLYCOSYL_HYDROL_F1_2"/>
    <property type="match status" value="1"/>
</dbReference>
<dbReference type="Gene3D" id="3.20.20.80">
    <property type="entry name" value="Glycosidases"/>
    <property type="match status" value="1"/>
</dbReference>
<dbReference type="NCBIfam" id="NF007154">
    <property type="entry name" value="PRK09589.1"/>
    <property type="match status" value="1"/>
</dbReference>
<dbReference type="InterPro" id="IPR001360">
    <property type="entry name" value="Glyco_hydro_1"/>
</dbReference>
<dbReference type="FunFam" id="3.20.20.80:FF:000004">
    <property type="entry name" value="Beta-glucosidase 6-phospho-beta-glucosidase"/>
    <property type="match status" value="1"/>
</dbReference>
<dbReference type="AlphaFoldDB" id="A0A919Y4X2"/>
<dbReference type="NCBIfam" id="NF007158">
    <property type="entry name" value="PRK09593.1"/>
    <property type="match status" value="1"/>
</dbReference>
<evidence type="ECO:0000256" key="4">
    <source>
        <dbReference type="ARBA" id="ARBA00031448"/>
    </source>
</evidence>
<keyword evidence="3 9" id="KW-0326">Glycosidase</keyword>
<evidence type="ECO:0000313" key="11">
    <source>
        <dbReference type="Proteomes" id="UP000678895"/>
    </source>
</evidence>
<dbReference type="PANTHER" id="PTHR10353">
    <property type="entry name" value="GLYCOSYL HYDROLASE"/>
    <property type="match status" value="1"/>
</dbReference>
<evidence type="ECO:0000256" key="3">
    <source>
        <dbReference type="ARBA" id="ARBA00023295"/>
    </source>
</evidence>
<evidence type="ECO:0000256" key="9">
    <source>
        <dbReference type="RuleBase" id="RU004468"/>
    </source>
</evidence>
<organism evidence="10 11">
    <name type="scientific">Paenibacillus apis</name>
    <dbReference type="NCBI Taxonomy" id="1792174"/>
    <lineage>
        <taxon>Bacteria</taxon>
        <taxon>Bacillati</taxon>
        <taxon>Bacillota</taxon>
        <taxon>Bacilli</taxon>
        <taxon>Bacillales</taxon>
        <taxon>Paenibacillaceae</taxon>
        <taxon>Paenibacillus</taxon>
    </lineage>
</organism>
<feature type="active site" description="Nucleophile" evidence="7">
    <location>
        <position position="371"/>
    </location>
</feature>
<dbReference type="GO" id="GO:0005829">
    <property type="term" value="C:cytosol"/>
    <property type="evidence" value="ECO:0007669"/>
    <property type="project" value="TreeGrafter"/>
</dbReference>
<sequence length="483" mass="55859">MSTEKLPDDFLWGGAISANQSEGAWNEGGKGISTADIATAGKHGQKRVYTDGILQDVYYPNHEAIDFYHRYPEDIALFAEMGFKCFRTSIHWTRIFPQGDEMEPNEEGLAFYDRLFDECLKYGIEPVVTISHYETPLYLVEKYGSWTDRNMIDFYVRLCEVLFRRYRTKVKYWMTFNEINVITLNPVIAAGIRIEQAEHPEQLMYQAAHYQMVASARAVQLGREINPDFKIGMMMLYPLSYAETCSPEDNLENMHNMDLHYYFSDIQVRGYYSPKAIKFLERRQISLDITPQDKQDLLQGTVDYIGISYYMSLVTSANPERKIRVKGNMLDGIANPYLEKSAWDWQIDGLGLRIALNYLYDRYQLPIFVVENGLGAVDEKREGEMVQDDYRIDYLSKHIAHMIDAVVLDGVDVMGYTVWGCIDLVSASTGEMKKRYGLIYVDRDDQGKGTLNRERKKSFYWYKKVIASNGAMLDEPQEEQTGE</sequence>
<reference evidence="10" key="1">
    <citation type="submission" date="2021-03" db="EMBL/GenBank/DDBJ databases">
        <title>Antimicrobial resistance genes in bacteria isolated from Japanese honey, and their potential for conferring macrolide and lincosamide resistance in the American foulbrood pathogen Paenibacillus larvae.</title>
        <authorList>
            <person name="Okamoto M."/>
            <person name="Kumagai M."/>
            <person name="Kanamori H."/>
            <person name="Takamatsu D."/>
        </authorList>
    </citation>
    <scope>NUCLEOTIDE SEQUENCE</scope>
    <source>
        <strain evidence="10">J41TS4</strain>
    </source>
</reference>
<dbReference type="InterPro" id="IPR017853">
    <property type="entry name" value="GH"/>
</dbReference>
<gene>
    <name evidence="10" type="primary">celA</name>
    <name evidence="10" type="ORF">J41TS4_36020</name>
</gene>
<evidence type="ECO:0000256" key="5">
    <source>
        <dbReference type="ARBA" id="ARBA00032194"/>
    </source>
</evidence>
<dbReference type="GO" id="GO:0008422">
    <property type="term" value="F:beta-glucosidase activity"/>
    <property type="evidence" value="ECO:0007669"/>
    <property type="project" value="TreeGrafter"/>
</dbReference>
<dbReference type="PROSITE" id="PS00572">
    <property type="entry name" value="GLYCOSYL_HYDROL_F1_1"/>
    <property type="match status" value="1"/>
</dbReference>
<evidence type="ECO:0000256" key="8">
    <source>
        <dbReference type="RuleBase" id="RU003690"/>
    </source>
</evidence>
<dbReference type="Proteomes" id="UP000678895">
    <property type="component" value="Unassembled WGS sequence"/>
</dbReference>
<comment type="caution">
    <text evidence="10">The sequence shown here is derived from an EMBL/GenBank/DDBJ whole genome shotgun (WGS) entry which is preliminary data.</text>
</comment>
<protein>
    <recommendedName>
        <fullName evidence="6">Amygdalase</fullName>
    </recommendedName>
    <alternativeName>
        <fullName evidence="4">Cellobiase</fullName>
    </alternativeName>
    <alternativeName>
        <fullName evidence="5">Gentiobiase</fullName>
    </alternativeName>
</protein>
<comment type="similarity">
    <text evidence="1 8">Belongs to the glycosyl hydrolase 1 family.</text>
</comment>
<dbReference type="Pfam" id="PF00232">
    <property type="entry name" value="Glyco_hydro_1"/>
    <property type="match status" value="1"/>
</dbReference>
<dbReference type="RefSeq" id="WP_212940609.1">
    <property type="nucleotide sequence ID" value="NZ_BORS01000013.1"/>
</dbReference>
<proteinExistence type="inferred from homology"/>
<name>A0A919Y4X2_9BACL</name>
<evidence type="ECO:0000313" key="10">
    <source>
        <dbReference type="EMBL" id="GIO43844.1"/>
    </source>
</evidence>
<dbReference type="SUPFAM" id="SSF51445">
    <property type="entry name" value="(Trans)glycosidases"/>
    <property type="match status" value="1"/>
</dbReference>
<dbReference type="PRINTS" id="PR00131">
    <property type="entry name" value="GLHYDRLASE1"/>
</dbReference>
<dbReference type="PANTHER" id="PTHR10353:SF122">
    <property type="entry name" value="6-PHOSPHO-BETA-GLUCOSIDASE ASCB-RELATED"/>
    <property type="match status" value="1"/>
</dbReference>
<evidence type="ECO:0000256" key="2">
    <source>
        <dbReference type="ARBA" id="ARBA00022801"/>
    </source>
</evidence>
<dbReference type="GO" id="GO:0016052">
    <property type="term" value="P:carbohydrate catabolic process"/>
    <property type="evidence" value="ECO:0007669"/>
    <property type="project" value="TreeGrafter"/>
</dbReference>
<keyword evidence="2 9" id="KW-0378">Hydrolase</keyword>
<accession>A0A919Y4X2</accession>
<evidence type="ECO:0000256" key="1">
    <source>
        <dbReference type="ARBA" id="ARBA00010838"/>
    </source>
</evidence>
<evidence type="ECO:0000256" key="6">
    <source>
        <dbReference type="ARBA" id="ARBA00079432"/>
    </source>
</evidence>
<dbReference type="EMBL" id="BORS01000013">
    <property type="protein sequence ID" value="GIO43844.1"/>
    <property type="molecule type" value="Genomic_DNA"/>
</dbReference>
<keyword evidence="11" id="KW-1185">Reference proteome</keyword>
<dbReference type="InterPro" id="IPR033132">
    <property type="entry name" value="GH_1_N_CS"/>
</dbReference>
<dbReference type="InterPro" id="IPR018120">
    <property type="entry name" value="Glyco_hydro_1_AS"/>
</dbReference>
<evidence type="ECO:0000256" key="7">
    <source>
        <dbReference type="PROSITE-ProRule" id="PRU10055"/>
    </source>
</evidence>